<organism evidence="5 6">
    <name type="scientific">Candidatus Nanohalococcus occultus</name>
    <dbReference type="NCBI Taxonomy" id="2978047"/>
    <lineage>
        <taxon>Archaea</taxon>
        <taxon>Candidatus Nanohalarchaeota</taxon>
        <taxon>Candidatus Nanohalarchaeota incertae sedis</taxon>
        <taxon>Candidatus Nanohalococcus</taxon>
    </lineage>
</organism>
<dbReference type="GeneID" id="90590148"/>
<dbReference type="PANTHER" id="PTHR12599:SF0">
    <property type="entry name" value="PTERIN-4-ALPHA-CARBINOLAMINE DEHYDRATASE"/>
    <property type="match status" value="1"/>
</dbReference>
<evidence type="ECO:0000256" key="4">
    <source>
        <dbReference type="ARBA" id="ARBA00023239"/>
    </source>
</evidence>
<dbReference type="Pfam" id="PF01329">
    <property type="entry name" value="Pterin_4a"/>
    <property type="match status" value="1"/>
</dbReference>
<keyword evidence="6" id="KW-1185">Reference proteome</keyword>
<comment type="similarity">
    <text evidence="2">Belongs to the pterin-4-alpha-carbinolamine dehydratase family.</text>
</comment>
<dbReference type="NCBIfam" id="NF002017">
    <property type="entry name" value="PRK00823.1-2"/>
    <property type="match status" value="1"/>
</dbReference>
<evidence type="ECO:0000256" key="3">
    <source>
        <dbReference type="ARBA" id="ARBA00013252"/>
    </source>
</evidence>
<dbReference type="InterPro" id="IPR001533">
    <property type="entry name" value="Pterin_deHydtase"/>
</dbReference>
<dbReference type="RefSeq" id="WP_347721557.1">
    <property type="nucleotide sequence ID" value="NZ_CP104395.1"/>
</dbReference>
<evidence type="ECO:0000256" key="2">
    <source>
        <dbReference type="ARBA" id="ARBA00006472"/>
    </source>
</evidence>
<evidence type="ECO:0000256" key="1">
    <source>
        <dbReference type="ARBA" id="ARBA00001554"/>
    </source>
</evidence>
<name>A0ABY8CI81_9ARCH</name>
<comment type="catalytic activity">
    <reaction evidence="1">
        <text>(4aS,6R)-4a-hydroxy-L-erythro-5,6,7,8-tetrahydrobiopterin = (6R)-L-erythro-6,7-dihydrobiopterin + H2O</text>
        <dbReference type="Rhea" id="RHEA:11920"/>
        <dbReference type="ChEBI" id="CHEBI:15377"/>
        <dbReference type="ChEBI" id="CHEBI:15642"/>
        <dbReference type="ChEBI" id="CHEBI:43120"/>
        <dbReference type="EC" id="4.2.1.96"/>
    </reaction>
</comment>
<reference evidence="5 6" key="1">
    <citation type="submission" date="2022-09" db="EMBL/GenBank/DDBJ databases">
        <title>Xylan utilization by haloarchaea-nanohaloarchaea associations.</title>
        <authorList>
            <person name="Yakimov M."/>
        </authorList>
    </citation>
    <scope>NUCLEOTIDE SEQUENCE [LARGE SCALE GENOMIC DNA]</scope>
    <source>
        <strain evidence="5 6">SVXNc</strain>
    </source>
</reference>
<protein>
    <recommendedName>
        <fullName evidence="3">4a-hydroxytetrahydrobiopterin dehydratase</fullName>
        <ecNumber evidence="3">4.2.1.96</ecNumber>
    </recommendedName>
</protein>
<dbReference type="PANTHER" id="PTHR12599">
    <property type="entry name" value="PTERIN-4-ALPHA-CARBINOLAMINE DEHYDRATASE"/>
    <property type="match status" value="1"/>
</dbReference>
<dbReference type="Proteomes" id="UP001218034">
    <property type="component" value="Chromosome"/>
</dbReference>
<gene>
    <name evidence="5" type="primary">phhB</name>
    <name evidence="5" type="ORF">SVXNc_0711</name>
</gene>
<dbReference type="GO" id="GO:0008124">
    <property type="term" value="F:4-alpha-hydroxytetrahydrobiopterin dehydratase activity"/>
    <property type="evidence" value="ECO:0007669"/>
    <property type="project" value="UniProtKB-EC"/>
</dbReference>
<dbReference type="InterPro" id="IPR036428">
    <property type="entry name" value="PCD_sf"/>
</dbReference>
<sequence length="100" mass="11429">MSEEPLAEDEVDRKLQELEIWGQVGDKLATEIEFNSYKEAVFFANTVFSVAEKQFHHPKVTVEYGSVIIDVTTHEAEGLTEKDFAFAKEVEENLGEMDWS</sequence>
<accession>A0ABY8CI81</accession>
<dbReference type="Gene3D" id="3.30.1360.20">
    <property type="entry name" value="Transcriptional coactivator/pterin dehydratase"/>
    <property type="match status" value="1"/>
</dbReference>
<dbReference type="CDD" id="cd00488">
    <property type="entry name" value="PCD_DCoH"/>
    <property type="match status" value="1"/>
</dbReference>
<proteinExistence type="inferred from homology"/>
<dbReference type="SUPFAM" id="SSF55248">
    <property type="entry name" value="PCD-like"/>
    <property type="match status" value="1"/>
</dbReference>
<dbReference type="EC" id="4.2.1.96" evidence="3"/>
<dbReference type="EMBL" id="CP104395">
    <property type="protein sequence ID" value="WEL19725.1"/>
    <property type="molecule type" value="Genomic_DNA"/>
</dbReference>
<evidence type="ECO:0000313" key="5">
    <source>
        <dbReference type="EMBL" id="WEL19725.1"/>
    </source>
</evidence>
<evidence type="ECO:0000313" key="6">
    <source>
        <dbReference type="Proteomes" id="UP001218034"/>
    </source>
</evidence>
<keyword evidence="4 5" id="KW-0456">Lyase</keyword>